<evidence type="ECO:0000313" key="3">
    <source>
        <dbReference type="Proteomes" id="UP001362899"/>
    </source>
</evidence>
<dbReference type="PANTHER" id="PTHR21456">
    <property type="entry name" value="FAMILY WITH SEQUENCE SIMILARITY 102"/>
    <property type="match status" value="1"/>
</dbReference>
<reference evidence="2 3" key="1">
    <citation type="journal article" date="2023" name="Elife">
        <title>Identification of key yeast species and microbe-microbe interactions impacting larval growth of Drosophila in the wild.</title>
        <authorList>
            <person name="Mure A."/>
            <person name="Sugiura Y."/>
            <person name="Maeda R."/>
            <person name="Honda K."/>
            <person name="Sakurai N."/>
            <person name="Takahashi Y."/>
            <person name="Watada M."/>
            <person name="Katoh T."/>
            <person name="Gotoh A."/>
            <person name="Gotoh Y."/>
            <person name="Taniguchi I."/>
            <person name="Nakamura K."/>
            <person name="Hayashi T."/>
            <person name="Katayama T."/>
            <person name="Uemura T."/>
            <person name="Hattori Y."/>
        </authorList>
    </citation>
    <scope>NUCLEOTIDE SEQUENCE [LARGE SCALE GENOMIC DNA]</scope>
    <source>
        <strain evidence="2 3">SB-73</strain>
    </source>
</reference>
<evidence type="ECO:0000313" key="2">
    <source>
        <dbReference type="EMBL" id="GMM50281.1"/>
    </source>
</evidence>
<sequence>MFDSAKFNISISIERISRFPYTSGMLLVRWNAGDSPRPNTHGHTRKEEVLLTEANFNYHTKFQKRIGLRSSSRLLRSCNCRFDVIWEPIGGKEVNVGTLNIDLSQFAEIRPKKRRLSIHKKHMDEYVPKDEAEVCNKSISYLLKSQTNSLLTVKINLEYLSGNEDYEIPEFTAPAIQGPQLNFDSSTFSMDREAKISKGVNDLRDTVADCLLKSGTNSQMQDTRWYDLDNLLTGKNTRLVPQSVFEDFREKGIELPSYDEEDHELGTPYTETEIRESFVSWKIT</sequence>
<dbReference type="InterPro" id="IPR019448">
    <property type="entry name" value="NT-C2"/>
</dbReference>
<keyword evidence="3" id="KW-1185">Reference proteome</keyword>
<accession>A0AAV5RFB6</accession>
<dbReference type="EMBL" id="BTGC01000003">
    <property type="protein sequence ID" value="GMM50281.1"/>
    <property type="molecule type" value="Genomic_DNA"/>
</dbReference>
<proteinExistence type="predicted"/>
<dbReference type="AlphaFoldDB" id="A0AAV5RFB6"/>
<protein>
    <recommendedName>
        <fullName evidence="1">C2 NT-type domain-containing protein</fullName>
    </recommendedName>
</protein>
<name>A0AAV5RFB6_STABA</name>
<comment type="caution">
    <text evidence="2">The sequence shown here is derived from an EMBL/GenBank/DDBJ whole genome shotgun (WGS) entry which is preliminary data.</text>
</comment>
<dbReference type="InterPro" id="IPR039931">
    <property type="entry name" value="EEIG1/2-like"/>
</dbReference>
<gene>
    <name evidence="2" type="ORF">DASB73_012390</name>
</gene>
<dbReference type="PROSITE" id="PS51840">
    <property type="entry name" value="C2_NT"/>
    <property type="match status" value="1"/>
</dbReference>
<feature type="domain" description="C2 NT-type" evidence="1">
    <location>
        <begin position="1"/>
        <end position="143"/>
    </location>
</feature>
<organism evidence="2 3">
    <name type="scientific">Starmerella bacillaris</name>
    <name type="common">Yeast</name>
    <name type="synonym">Candida zemplinina</name>
    <dbReference type="NCBI Taxonomy" id="1247836"/>
    <lineage>
        <taxon>Eukaryota</taxon>
        <taxon>Fungi</taxon>
        <taxon>Dikarya</taxon>
        <taxon>Ascomycota</taxon>
        <taxon>Saccharomycotina</taxon>
        <taxon>Dipodascomycetes</taxon>
        <taxon>Dipodascales</taxon>
        <taxon>Trichomonascaceae</taxon>
        <taxon>Starmerella</taxon>
    </lineage>
</organism>
<evidence type="ECO:0000259" key="1">
    <source>
        <dbReference type="PROSITE" id="PS51840"/>
    </source>
</evidence>
<dbReference type="Pfam" id="PF10358">
    <property type="entry name" value="NT-C2"/>
    <property type="match status" value="1"/>
</dbReference>
<dbReference type="Proteomes" id="UP001362899">
    <property type="component" value="Unassembled WGS sequence"/>
</dbReference>
<dbReference type="PANTHER" id="PTHR21456:SF1">
    <property type="entry name" value="C2 NT-TYPE DOMAIN-CONTAINING PROTEIN"/>
    <property type="match status" value="1"/>
</dbReference>